<dbReference type="InterPro" id="IPR000014">
    <property type="entry name" value="PAS"/>
</dbReference>
<dbReference type="FunFam" id="3.30.420.10:FF:000045">
    <property type="entry name" value="3'-5' exonuclease DinG"/>
    <property type="match status" value="1"/>
</dbReference>
<dbReference type="EC" id="2.7.7.7" evidence="1"/>
<dbReference type="InterPro" id="IPR012337">
    <property type="entry name" value="RNaseH-like_sf"/>
</dbReference>
<dbReference type="NCBIfam" id="TIGR00229">
    <property type="entry name" value="sensory_box"/>
    <property type="match status" value="1"/>
</dbReference>
<comment type="catalytic activity">
    <reaction evidence="4">
        <text>DNA(n) + a 2'-deoxyribonucleoside 5'-triphosphate = DNA(n+1) + diphosphate</text>
        <dbReference type="Rhea" id="RHEA:22508"/>
        <dbReference type="Rhea" id="RHEA-COMP:17339"/>
        <dbReference type="Rhea" id="RHEA-COMP:17340"/>
        <dbReference type="ChEBI" id="CHEBI:33019"/>
        <dbReference type="ChEBI" id="CHEBI:61560"/>
        <dbReference type="ChEBI" id="CHEBI:173112"/>
        <dbReference type="EC" id="2.7.7.7"/>
    </reaction>
</comment>
<reference evidence="7 8" key="1">
    <citation type="submission" date="2019-03" db="EMBL/GenBank/DDBJ databases">
        <title>Genomic Encyclopedia of Type Strains, Phase IV (KMG-IV): sequencing the most valuable type-strain genomes for metagenomic binning, comparative biology and taxonomic classification.</title>
        <authorList>
            <person name="Goeker M."/>
        </authorList>
    </citation>
    <scope>NUCLEOTIDE SEQUENCE [LARGE SCALE GENOMIC DNA]</scope>
    <source>
        <strain evidence="7 8">DSM 24766</strain>
    </source>
</reference>
<dbReference type="GO" id="GO:0045004">
    <property type="term" value="P:DNA replication proofreading"/>
    <property type="evidence" value="ECO:0007669"/>
    <property type="project" value="TreeGrafter"/>
</dbReference>
<dbReference type="CDD" id="cd00130">
    <property type="entry name" value="PAS"/>
    <property type="match status" value="1"/>
</dbReference>
<dbReference type="Pfam" id="PF08448">
    <property type="entry name" value="PAS_4"/>
    <property type="match status" value="1"/>
</dbReference>
<dbReference type="EMBL" id="SLXU01000010">
    <property type="protein sequence ID" value="TCP60329.1"/>
    <property type="molecule type" value="Genomic_DNA"/>
</dbReference>
<dbReference type="GO" id="GO:0003887">
    <property type="term" value="F:DNA-directed DNA polymerase activity"/>
    <property type="evidence" value="ECO:0007669"/>
    <property type="project" value="UniProtKB-EC"/>
</dbReference>
<comment type="subunit">
    <text evidence="3">DNA polymerase III contains a core (composed of alpha, epsilon and theta chains) that associates with a tau subunit. This core dimerizes to form the POLIII' complex. PolIII' associates with the gamma complex (composed of gamma, delta, delta', psi and chi chains) and with the beta chain to form the complete DNA polymerase III complex.</text>
</comment>
<proteinExistence type="predicted"/>
<dbReference type="NCBIfam" id="TIGR00573">
    <property type="entry name" value="dnaq"/>
    <property type="match status" value="1"/>
</dbReference>
<feature type="transmembrane region" description="Helical" evidence="5">
    <location>
        <begin position="44"/>
        <end position="66"/>
    </location>
</feature>
<dbReference type="SUPFAM" id="SSF53098">
    <property type="entry name" value="Ribonuclease H-like"/>
    <property type="match status" value="1"/>
</dbReference>
<evidence type="ECO:0000259" key="6">
    <source>
        <dbReference type="SMART" id="SM00479"/>
    </source>
</evidence>
<feature type="domain" description="Exonuclease" evidence="6">
    <location>
        <begin position="489"/>
        <end position="659"/>
    </location>
</feature>
<evidence type="ECO:0000256" key="1">
    <source>
        <dbReference type="ARBA" id="ARBA00012417"/>
    </source>
</evidence>
<dbReference type="InterPro" id="IPR035965">
    <property type="entry name" value="PAS-like_dom_sf"/>
</dbReference>
<dbReference type="SUPFAM" id="SSF55785">
    <property type="entry name" value="PYP-like sensor domain (PAS domain)"/>
    <property type="match status" value="1"/>
</dbReference>
<dbReference type="InterPro" id="IPR013520">
    <property type="entry name" value="Ribonucl_H"/>
</dbReference>
<comment type="function">
    <text evidence="2">DNA polymerase III is a complex, multichain enzyme responsible for most of the replicative synthesis in bacteria. The epsilon subunit contain the editing function and is a proofreading 3'-5' exonuclease.</text>
</comment>
<evidence type="ECO:0000313" key="8">
    <source>
        <dbReference type="Proteomes" id="UP000295050"/>
    </source>
</evidence>
<dbReference type="Gene3D" id="3.30.420.10">
    <property type="entry name" value="Ribonuclease H-like superfamily/Ribonuclease H"/>
    <property type="match status" value="1"/>
</dbReference>
<evidence type="ECO:0000256" key="4">
    <source>
        <dbReference type="ARBA" id="ARBA00049244"/>
    </source>
</evidence>
<dbReference type="GO" id="GO:0003677">
    <property type="term" value="F:DNA binding"/>
    <property type="evidence" value="ECO:0007669"/>
    <property type="project" value="InterPro"/>
</dbReference>
<dbReference type="GO" id="GO:0008408">
    <property type="term" value="F:3'-5' exonuclease activity"/>
    <property type="evidence" value="ECO:0007669"/>
    <property type="project" value="TreeGrafter"/>
</dbReference>
<sequence length="684" mass="74041">MHERLGLRLRFALFFAALAAGGVTALAVGLWLGHARAGGPFEGYLIAGLVSGIGVAGLAAWVGLLFDEHVARPILALAADLTTRARADIDAGIDETRARYLGALAPAANAIHDALAVTRAAQDRVVAERTAQINREKAMFEALLRDLAEGVVVATPDHRIMLYNRAAQGLLGDLGLDRSLTAFLRPEPLSHALDRMVARAARGEHEAEQFLAATACGERFLMVRVSPVGVEGQRAGYVMIFHDATEDLRAHAERDHLFNMLLDKVRRPTAALGALLDAVGDPDLSGDRRAGFLAMMGKEQSALADTVHEVAERHGAATARHWPMPAVASDDIFDALQARLPLPLNHKGRRHFIRCDGFAMTELLVRVIEGLAGQDTRGDFVLSAEAEGREVRLALGWCGPDVPDGKLDAWLEEPLSAGYGQYTGRDALEGHGTDLWSEPTETGHRLVLPLRAADAPDLTPADPRPEFYDFTLPPPATEGLAERPLSELRFVVFDTETTGLSPKGGDEIVQIAGVRIVNGRILRGEVFDTLVNPGRHIPASSTAIHGIDDARVRGAPDLIAAAQRFHDFCEGAVLVAHNAAFDMAFLRMKESRLRVMFDHPVLCTVLLSAGLYPHADDLTLDALAARFGVNLPEDHRHTALGDALATAEVFRHMLGEMEGAGLRTLGEALARSDEMHRIRRAQRY</sequence>
<dbReference type="Proteomes" id="UP000295050">
    <property type="component" value="Unassembled WGS sequence"/>
</dbReference>
<evidence type="ECO:0000256" key="2">
    <source>
        <dbReference type="ARBA" id="ARBA00025483"/>
    </source>
</evidence>
<dbReference type="InterPro" id="IPR013656">
    <property type="entry name" value="PAS_4"/>
</dbReference>
<dbReference type="SMART" id="SM00479">
    <property type="entry name" value="EXOIII"/>
    <property type="match status" value="1"/>
</dbReference>
<dbReference type="PANTHER" id="PTHR30231:SF41">
    <property type="entry name" value="DNA POLYMERASE III SUBUNIT EPSILON"/>
    <property type="match status" value="1"/>
</dbReference>
<keyword evidence="8" id="KW-1185">Reference proteome</keyword>
<dbReference type="InterPro" id="IPR006054">
    <property type="entry name" value="DnaQ"/>
</dbReference>
<keyword evidence="5" id="KW-0472">Membrane</keyword>
<comment type="caution">
    <text evidence="7">The sequence shown here is derived from an EMBL/GenBank/DDBJ whole genome shotgun (WGS) entry which is preliminary data.</text>
</comment>
<evidence type="ECO:0000313" key="7">
    <source>
        <dbReference type="EMBL" id="TCP60329.1"/>
    </source>
</evidence>
<dbReference type="Pfam" id="PF00929">
    <property type="entry name" value="RNase_T"/>
    <property type="match status" value="1"/>
</dbReference>
<dbReference type="GO" id="GO:0005829">
    <property type="term" value="C:cytosol"/>
    <property type="evidence" value="ECO:0007669"/>
    <property type="project" value="TreeGrafter"/>
</dbReference>
<dbReference type="CDD" id="cd06127">
    <property type="entry name" value="DEDDh"/>
    <property type="match status" value="1"/>
</dbReference>
<protein>
    <recommendedName>
        <fullName evidence="1">DNA-directed DNA polymerase</fullName>
        <ecNumber evidence="1">2.7.7.7</ecNumber>
    </recommendedName>
</protein>
<keyword evidence="5" id="KW-0812">Transmembrane</keyword>
<dbReference type="AlphaFoldDB" id="A0A4R2RDQ1"/>
<accession>A0A4R2RDQ1</accession>
<dbReference type="Gene3D" id="3.30.450.20">
    <property type="entry name" value="PAS domain"/>
    <property type="match status" value="1"/>
</dbReference>
<organism evidence="7 8">
    <name type="scientific">Rhodovulum bhavnagarense</name>
    <dbReference type="NCBI Taxonomy" id="992286"/>
    <lineage>
        <taxon>Bacteria</taxon>
        <taxon>Pseudomonadati</taxon>
        <taxon>Pseudomonadota</taxon>
        <taxon>Alphaproteobacteria</taxon>
        <taxon>Rhodobacterales</taxon>
        <taxon>Paracoccaceae</taxon>
        <taxon>Rhodovulum</taxon>
    </lineage>
</organism>
<feature type="transmembrane region" description="Helical" evidence="5">
    <location>
        <begin position="12"/>
        <end position="32"/>
    </location>
</feature>
<gene>
    <name evidence="7" type="ORF">EV663_1107</name>
</gene>
<dbReference type="InterPro" id="IPR036397">
    <property type="entry name" value="RNaseH_sf"/>
</dbReference>
<evidence type="ECO:0000256" key="5">
    <source>
        <dbReference type="SAM" id="Phobius"/>
    </source>
</evidence>
<name>A0A4R2RDQ1_9RHOB</name>
<dbReference type="RefSeq" id="WP_243697940.1">
    <property type="nucleotide sequence ID" value="NZ_SLXU01000010.1"/>
</dbReference>
<dbReference type="PANTHER" id="PTHR30231">
    <property type="entry name" value="DNA POLYMERASE III SUBUNIT EPSILON"/>
    <property type="match status" value="1"/>
</dbReference>
<keyword evidence="5" id="KW-1133">Transmembrane helix</keyword>
<evidence type="ECO:0000256" key="3">
    <source>
        <dbReference type="ARBA" id="ARBA00026073"/>
    </source>
</evidence>